<reference evidence="2 3" key="1">
    <citation type="journal article" date="2016" name="Appl. Environ. Microbiol.">
        <title>Whole genome relationships among Francisella bacteria of diverse origin define new species and provide specific regions for detection.</title>
        <authorList>
            <person name="Challacombe J.F."/>
            <person name="Petersen J.M."/>
            <person name="Gallegos-Graves V."/>
            <person name="Hodge D."/>
            <person name="Pillai S."/>
            <person name="Kuske C.R."/>
        </authorList>
    </citation>
    <scope>NUCLEOTIDE SEQUENCE [LARGE SCALE GENOMIC DNA]</scope>
    <source>
        <strain evidence="3">TX07-7310</strain>
    </source>
</reference>
<feature type="domain" description="LepB N-terminal" evidence="1">
    <location>
        <begin position="196"/>
        <end position="337"/>
    </location>
</feature>
<evidence type="ECO:0000313" key="3">
    <source>
        <dbReference type="Proteomes" id="UP000184222"/>
    </source>
</evidence>
<dbReference type="OrthoDB" id="5619798at2"/>
<organism evidence="2 3">
    <name type="scientific">Francisella uliginis</name>
    <dbReference type="NCBI Taxonomy" id="573570"/>
    <lineage>
        <taxon>Bacteria</taxon>
        <taxon>Pseudomonadati</taxon>
        <taxon>Pseudomonadota</taxon>
        <taxon>Gammaproteobacteria</taxon>
        <taxon>Thiotrichales</taxon>
        <taxon>Francisellaceae</taxon>
        <taxon>Francisella</taxon>
    </lineage>
</organism>
<dbReference type="Proteomes" id="UP000184222">
    <property type="component" value="Chromosome"/>
</dbReference>
<accession>A0A1L4BUX7</accession>
<evidence type="ECO:0000313" key="2">
    <source>
        <dbReference type="EMBL" id="API87655.1"/>
    </source>
</evidence>
<dbReference type="InterPro" id="IPR040519">
    <property type="entry name" value="LepB_N"/>
</dbReference>
<dbReference type="STRING" id="573570.F7310_09970"/>
<proteinExistence type="predicted"/>
<gene>
    <name evidence="2" type="ORF">F7310_09970</name>
</gene>
<dbReference type="Pfam" id="PF18640">
    <property type="entry name" value="LepB_N"/>
    <property type="match status" value="1"/>
</dbReference>
<evidence type="ECO:0000259" key="1">
    <source>
        <dbReference type="Pfam" id="PF18640"/>
    </source>
</evidence>
<sequence>MIEEYKLETRENPSFDDLKLEGEYVCLEIMSQEKLVEGVPTTLYRKCGEGQSQGGKNNRGNVGILPGLYNDSKKNRYYIKIPKDPKEMFCEMFHGALVNQLKLGGYLNIEEPYISGAEGIVVEVEGSKKLALSVSILPDFNELFGYLGTAKSSGKERDNVKEITNRGIYSKFVEGKLKEIPNDKEVMKRSLALCILQSVAFFGDYSFHSSNVALYDKDKKVAKIDGGAAFRSFAKNSPVNILFPHEYTGMGFHNTIHKNYIDYYTRIPGLKEYLPGFASYYINMINVGRDPICDIVLESIRIVKETYAKIPSEQCPFKNKAFSQYFGMDLSIDETLLAKQFEGIIYRNIKGFQRIKTDKKQNNSLKPVIKEQNSIYSIQAAILQMVLSRGKDVRSKEGNVSQKDRIKNTLMDNFKNSFEIKDIDFFLYLHLLCTPSRFISFSSKTADTLASGLSRLAKNDPARRYLGISPGNQKVSSSDLMKSIKKTYEKELNALKNNPKMYPEYLIRLNGNSKVW</sequence>
<protein>
    <recommendedName>
        <fullName evidence="1">LepB N-terminal domain-containing protein</fullName>
    </recommendedName>
</protein>
<name>A0A1L4BUX7_9GAMM</name>
<dbReference type="KEGG" id="frx:F7310_09970"/>
<keyword evidence="3" id="KW-1185">Reference proteome</keyword>
<dbReference type="EMBL" id="CP016796">
    <property type="protein sequence ID" value="API87655.1"/>
    <property type="molecule type" value="Genomic_DNA"/>
</dbReference>
<dbReference type="AlphaFoldDB" id="A0A1L4BUX7"/>
<dbReference type="RefSeq" id="WP_072713432.1">
    <property type="nucleotide sequence ID" value="NZ_CP016796.1"/>
</dbReference>